<keyword evidence="2" id="KW-1185">Reference proteome</keyword>
<organism evidence="1 2">
    <name type="scientific">Urbifossiella limnaea</name>
    <dbReference type="NCBI Taxonomy" id="2528023"/>
    <lineage>
        <taxon>Bacteria</taxon>
        <taxon>Pseudomonadati</taxon>
        <taxon>Planctomycetota</taxon>
        <taxon>Planctomycetia</taxon>
        <taxon>Gemmatales</taxon>
        <taxon>Gemmataceae</taxon>
        <taxon>Urbifossiella</taxon>
    </lineage>
</organism>
<reference evidence="1 2" key="1">
    <citation type="submission" date="2019-02" db="EMBL/GenBank/DDBJ databases">
        <title>Deep-cultivation of Planctomycetes and their phenomic and genomic characterization uncovers novel biology.</title>
        <authorList>
            <person name="Wiegand S."/>
            <person name="Jogler M."/>
            <person name="Boedeker C."/>
            <person name="Pinto D."/>
            <person name="Vollmers J."/>
            <person name="Rivas-Marin E."/>
            <person name="Kohn T."/>
            <person name="Peeters S.H."/>
            <person name="Heuer A."/>
            <person name="Rast P."/>
            <person name="Oberbeckmann S."/>
            <person name="Bunk B."/>
            <person name="Jeske O."/>
            <person name="Meyerdierks A."/>
            <person name="Storesund J.E."/>
            <person name="Kallscheuer N."/>
            <person name="Luecker S."/>
            <person name="Lage O.M."/>
            <person name="Pohl T."/>
            <person name="Merkel B.J."/>
            <person name="Hornburger P."/>
            <person name="Mueller R.-W."/>
            <person name="Bruemmer F."/>
            <person name="Labrenz M."/>
            <person name="Spormann A.M."/>
            <person name="Op den Camp H."/>
            <person name="Overmann J."/>
            <person name="Amann R."/>
            <person name="Jetten M.S.M."/>
            <person name="Mascher T."/>
            <person name="Medema M.H."/>
            <person name="Devos D.P."/>
            <person name="Kaster A.-K."/>
            <person name="Ovreas L."/>
            <person name="Rohde M."/>
            <person name="Galperin M.Y."/>
            <person name="Jogler C."/>
        </authorList>
    </citation>
    <scope>NUCLEOTIDE SEQUENCE [LARGE SCALE GENOMIC DNA]</scope>
    <source>
        <strain evidence="1 2">ETA_A1</strain>
    </source>
</reference>
<sequence length="323" mass="32469">MIVALLRRLTGGRPARTRLAPARFTPAVTALEGRDVPSAAAVPFHETLTLTGVSPAGVAHYEGRASHLGRVSADLNLADDSFVKTVASGDTLVGFATHASETTGTITYTGGTGRLAGTTGLTSYVISANPTTGEVTVALTGTLSLGHAANAAAGTHTVPFRINGTGPAFQGVPLFPGGSADHEITSGTATRLGQHTGSGSFTLGSLAVSGTGAVTGTFQGSFVFVAANGDRLAFTYGDGFTGVVTGQISADGSAIEGVVFDAVFAYDAANSTGRFSNLSGGSFRMIAQSDSIPFAGGAPGYTGPFVYSWTGEGTLDFTSGKKK</sequence>
<gene>
    <name evidence="1" type="ORF">ETAA1_14610</name>
</gene>
<evidence type="ECO:0000313" key="2">
    <source>
        <dbReference type="Proteomes" id="UP000319576"/>
    </source>
</evidence>
<dbReference type="RefSeq" id="WP_145235632.1">
    <property type="nucleotide sequence ID" value="NZ_CP036273.1"/>
</dbReference>
<dbReference type="EMBL" id="CP036273">
    <property type="protein sequence ID" value="QDU19532.1"/>
    <property type="molecule type" value="Genomic_DNA"/>
</dbReference>
<accession>A0A517XPW5</accession>
<protein>
    <submittedName>
        <fullName evidence="1">Uncharacterized protein</fullName>
    </submittedName>
</protein>
<dbReference type="Proteomes" id="UP000319576">
    <property type="component" value="Chromosome"/>
</dbReference>
<evidence type="ECO:0000313" key="1">
    <source>
        <dbReference type="EMBL" id="QDU19532.1"/>
    </source>
</evidence>
<dbReference type="AlphaFoldDB" id="A0A517XPW5"/>
<dbReference type="OrthoDB" id="288204at2"/>
<name>A0A517XPW5_9BACT</name>
<dbReference type="KEGG" id="uli:ETAA1_14610"/>
<proteinExistence type="predicted"/>